<dbReference type="PIRSF" id="PIRSF016183">
    <property type="entry name" value="UCP016183"/>
    <property type="match status" value="1"/>
</dbReference>
<keyword evidence="2 5" id="KW-0690">Ribosome biogenesis</keyword>
<dbReference type="Pfam" id="PF04751">
    <property type="entry name" value="DarP"/>
    <property type="match status" value="1"/>
</dbReference>
<comment type="similarity">
    <text evidence="5">Belongs to the DarP family.</text>
</comment>
<evidence type="ECO:0000256" key="3">
    <source>
        <dbReference type="ARBA" id="ARBA00022730"/>
    </source>
</evidence>
<comment type="subcellular location">
    <subcellularLocation>
        <location evidence="5">Cytoplasm</location>
    </subcellularLocation>
    <text evidence="5">Associates with late stage pre-50S ribosomal subunits.</text>
</comment>
<reference evidence="7 8" key="1">
    <citation type="submission" date="2016-10" db="EMBL/GenBank/DDBJ databases">
        <authorList>
            <person name="de Groot N.N."/>
        </authorList>
    </citation>
    <scope>NUCLEOTIDE SEQUENCE [LARGE SCALE GENOMIC DNA]</scope>
    <source>
        <strain evidence="7 8">Nm24</strain>
    </source>
</reference>
<dbReference type="PANTHER" id="PTHR38101:SF1">
    <property type="entry name" value="UPF0307 PROTEIN YJGA"/>
    <property type="match status" value="1"/>
</dbReference>
<dbReference type="RefSeq" id="WP_083414745.1">
    <property type="nucleotide sequence ID" value="NZ_FPBL01000010.1"/>
</dbReference>
<dbReference type="EMBL" id="FPBL01000010">
    <property type="protein sequence ID" value="SFU75548.1"/>
    <property type="molecule type" value="Genomic_DNA"/>
</dbReference>
<evidence type="ECO:0000256" key="1">
    <source>
        <dbReference type="ARBA" id="ARBA00022490"/>
    </source>
</evidence>
<feature type="compositionally biased region" description="Polar residues" evidence="6">
    <location>
        <begin position="1"/>
        <end position="10"/>
    </location>
</feature>
<dbReference type="Gene3D" id="1.10.60.30">
    <property type="entry name" value="PSPTO4464-like domains"/>
    <property type="match status" value="2"/>
</dbReference>
<name>A0A1I7IRL2_9PROT</name>
<evidence type="ECO:0000256" key="6">
    <source>
        <dbReference type="SAM" id="MobiDB-lite"/>
    </source>
</evidence>
<keyword evidence="3 5" id="KW-0699">rRNA-binding</keyword>
<dbReference type="GO" id="GO:0043022">
    <property type="term" value="F:ribosome binding"/>
    <property type="evidence" value="ECO:0007669"/>
    <property type="project" value="UniProtKB-UniRule"/>
</dbReference>
<evidence type="ECO:0000256" key="5">
    <source>
        <dbReference type="HAMAP-Rule" id="MF_00765"/>
    </source>
</evidence>
<comment type="function">
    <text evidence="5">Member of a network of 50S ribosomal subunit biogenesis factors which assembles along the 30S-50S interface, preventing incorrect 23S rRNA structures from forming. Promotes peptidyl transferase center (PTC) maturation.</text>
</comment>
<dbReference type="NCBIfam" id="NF003593">
    <property type="entry name" value="PRK05255.1-1"/>
    <property type="match status" value="1"/>
</dbReference>
<dbReference type="GO" id="GO:0019843">
    <property type="term" value="F:rRNA binding"/>
    <property type="evidence" value="ECO:0007669"/>
    <property type="project" value="UniProtKB-UniRule"/>
</dbReference>
<dbReference type="InterPro" id="IPR023153">
    <property type="entry name" value="DarP_sf"/>
</dbReference>
<protein>
    <recommendedName>
        <fullName evidence="5">Dual-action ribosomal maturation protein DarP</fullName>
    </recommendedName>
    <alternativeName>
        <fullName evidence="5">Large ribosomal subunit assembly factor DarP</fullName>
    </alternativeName>
</protein>
<feature type="region of interest" description="Disordered" evidence="6">
    <location>
        <begin position="1"/>
        <end position="21"/>
    </location>
</feature>
<evidence type="ECO:0000313" key="7">
    <source>
        <dbReference type="EMBL" id="SFU75548.1"/>
    </source>
</evidence>
<proteinExistence type="inferred from homology"/>
<dbReference type="PANTHER" id="PTHR38101">
    <property type="entry name" value="UPF0307 PROTEIN YJGA"/>
    <property type="match status" value="1"/>
</dbReference>
<sequence length="176" mass="20426">MTVPNHQQDISDLDLESRPSKTRLKQEMHALQALGERLVELEPARITELDLPEKLTDALLEARKITSHGARRRQMQFIGKLMRAVDPVPVQEKLDAWQHSSPHHTAWLHQLERWRDRLISDEAAVTEFVQSYPQADVRQLRTLLRNIEKEKLASKPPRSFRALFQLLRQIIPGIPA</sequence>
<evidence type="ECO:0000313" key="8">
    <source>
        <dbReference type="Proteomes" id="UP000183926"/>
    </source>
</evidence>
<organism evidence="7 8">
    <name type="scientific">Nitrosomonas eutropha</name>
    <dbReference type="NCBI Taxonomy" id="916"/>
    <lineage>
        <taxon>Bacteria</taxon>
        <taxon>Pseudomonadati</taxon>
        <taxon>Pseudomonadota</taxon>
        <taxon>Betaproteobacteria</taxon>
        <taxon>Nitrosomonadales</taxon>
        <taxon>Nitrosomonadaceae</taxon>
        <taxon>Nitrosomonas</taxon>
    </lineage>
</organism>
<dbReference type="GO" id="GO:1902626">
    <property type="term" value="P:assembly of large subunit precursor of preribosome"/>
    <property type="evidence" value="ECO:0007669"/>
    <property type="project" value="UniProtKB-UniRule"/>
</dbReference>
<dbReference type="SUPFAM" id="SSF158710">
    <property type="entry name" value="PSPTO4464-like"/>
    <property type="match status" value="1"/>
</dbReference>
<dbReference type="InterPro" id="IPR006839">
    <property type="entry name" value="DarP"/>
</dbReference>
<evidence type="ECO:0000256" key="4">
    <source>
        <dbReference type="ARBA" id="ARBA00022884"/>
    </source>
</evidence>
<evidence type="ECO:0000256" key="2">
    <source>
        <dbReference type="ARBA" id="ARBA00022517"/>
    </source>
</evidence>
<gene>
    <name evidence="5" type="primary">darP</name>
    <name evidence="7" type="ORF">SAMN05216339_11056</name>
</gene>
<dbReference type="GO" id="GO:0005829">
    <property type="term" value="C:cytosol"/>
    <property type="evidence" value="ECO:0007669"/>
    <property type="project" value="TreeGrafter"/>
</dbReference>
<dbReference type="HAMAP" id="MF_00765">
    <property type="entry name" value="DarP"/>
    <property type="match status" value="1"/>
</dbReference>
<dbReference type="Proteomes" id="UP000183926">
    <property type="component" value="Unassembled WGS sequence"/>
</dbReference>
<dbReference type="CDD" id="cd16331">
    <property type="entry name" value="YjgA-like"/>
    <property type="match status" value="1"/>
</dbReference>
<keyword evidence="1 5" id="KW-0963">Cytoplasm</keyword>
<dbReference type="OrthoDB" id="5293604at2"/>
<keyword evidence="4 5" id="KW-0694">RNA-binding</keyword>
<accession>A0A1I7IRL2</accession>
<dbReference type="AlphaFoldDB" id="A0A1I7IRL2"/>